<organism evidence="1">
    <name type="scientific">Ignisphaera aggregans</name>
    <dbReference type="NCBI Taxonomy" id="334771"/>
    <lineage>
        <taxon>Archaea</taxon>
        <taxon>Thermoproteota</taxon>
        <taxon>Thermoprotei</taxon>
        <taxon>Desulfurococcales</taxon>
        <taxon>Desulfurococcaceae</taxon>
        <taxon>Ignisphaera</taxon>
    </lineage>
</organism>
<dbReference type="GO" id="GO:0003677">
    <property type="term" value="F:DNA binding"/>
    <property type="evidence" value="ECO:0007669"/>
    <property type="project" value="InterPro"/>
</dbReference>
<dbReference type="GO" id="GO:0006310">
    <property type="term" value="P:DNA recombination"/>
    <property type="evidence" value="ECO:0007669"/>
    <property type="project" value="InterPro"/>
</dbReference>
<dbReference type="Gene3D" id="1.10.443.10">
    <property type="entry name" value="Intergrase catalytic core"/>
    <property type="match status" value="1"/>
</dbReference>
<dbReference type="InterPro" id="IPR013762">
    <property type="entry name" value="Integrase-like_cat_sf"/>
</dbReference>
<dbReference type="GO" id="GO:0015074">
    <property type="term" value="P:DNA integration"/>
    <property type="evidence" value="ECO:0007669"/>
    <property type="project" value="InterPro"/>
</dbReference>
<dbReference type="EMBL" id="DSLL01000026">
    <property type="protein sequence ID" value="HEH31027.1"/>
    <property type="molecule type" value="Genomic_DNA"/>
</dbReference>
<protein>
    <submittedName>
        <fullName evidence="1">Uncharacterized protein</fullName>
    </submittedName>
</protein>
<accession>A0A7J2TAX0</accession>
<gene>
    <name evidence="1" type="ORF">ENP99_02795</name>
</gene>
<proteinExistence type="predicted"/>
<name>A0A7J2TAX0_9CREN</name>
<sequence length="96" mass="11490">MNIPSPNARLQRYKPASIHIFKLFENFCRYYLGIRRSQKPCEWIYMSIEALELLKRYTGSKADRSVVSRYAKKYGLLAPKTMRKVSWRLMIQVMPR</sequence>
<evidence type="ECO:0000313" key="1">
    <source>
        <dbReference type="EMBL" id="HEH31027.1"/>
    </source>
</evidence>
<dbReference type="AlphaFoldDB" id="A0A7J2TAX0"/>
<comment type="caution">
    <text evidence="1">The sequence shown here is derived from an EMBL/GenBank/DDBJ whole genome shotgun (WGS) entry which is preliminary data.</text>
</comment>
<reference evidence="1" key="1">
    <citation type="journal article" date="2020" name="mSystems">
        <title>Genome- and Community-Level Interaction Insights into Carbon Utilization and Element Cycling Functions of Hydrothermarchaeota in Hydrothermal Sediment.</title>
        <authorList>
            <person name="Zhou Z."/>
            <person name="Liu Y."/>
            <person name="Xu W."/>
            <person name="Pan J."/>
            <person name="Luo Z.H."/>
            <person name="Li M."/>
        </authorList>
    </citation>
    <scope>NUCLEOTIDE SEQUENCE [LARGE SCALE GENOMIC DNA]</scope>
    <source>
        <strain evidence="1">SpSt-27</strain>
    </source>
</reference>